<comment type="catalytic activity">
    <reaction evidence="1">
        <text>Hydrolysis of terminal non-reducing beta-D-galactose residues in beta-D-galactosides.</text>
        <dbReference type="EC" id="3.2.1.23"/>
    </reaction>
</comment>
<comment type="similarity">
    <text evidence="2">Belongs to the glycosyl hydrolase 35 family.</text>
</comment>
<evidence type="ECO:0000259" key="10">
    <source>
        <dbReference type="Pfam" id="PF21467"/>
    </source>
</evidence>
<dbReference type="InterPro" id="IPR031330">
    <property type="entry name" value="Gly_Hdrlase_35_cat"/>
</dbReference>
<evidence type="ECO:0000256" key="2">
    <source>
        <dbReference type="ARBA" id="ARBA00009809"/>
    </source>
</evidence>
<dbReference type="PRINTS" id="PR00742">
    <property type="entry name" value="GLHYDRLASE35"/>
</dbReference>
<dbReference type="GO" id="GO:0004565">
    <property type="term" value="F:beta-galactosidase activity"/>
    <property type="evidence" value="ECO:0007669"/>
    <property type="project" value="UniProtKB-EC"/>
</dbReference>
<dbReference type="PANTHER" id="PTHR23421">
    <property type="entry name" value="BETA-GALACTOSIDASE RELATED"/>
    <property type="match status" value="1"/>
</dbReference>
<dbReference type="FunFam" id="2.60.120.260:FF:000021">
    <property type="entry name" value="Beta-galactosidase"/>
    <property type="match status" value="1"/>
</dbReference>
<evidence type="ECO:0000256" key="3">
    <source>
        <dbReference type="ARBA" id="ARBA00012756"/>
    </source>
</evidence>
<dbReference type="Gene3D" id="3.20.20.80">
    <property type="entry name" value="Glycosidases"/>
    <property type="match status" value="1"/>
</dbReference>
<evidence type="ECO:0000256" key="6">
    <source>
        <dbReference type="ARBA" id="ARBA00023180"/>
    </source>
</evidence>
<organism evidence="11 12">
    <name type="scientific">Vanilla planifolia</name>
    <name type="common">Vanilla</name>
    <dbReference type="NCBI Taxonomy" id="51239"/>
    <lineage>
        <taxon>Eukaryota</taxon>
        <taxon>Viridiplantae</taxon>
        <taxon>Streptophyta</taxon>
        <taxon>Embryophyta</taxon>
        <taxon>Tracheophyta</taxon>
        <taxon>Spermatophyta</taxon>
        <taxon>Magnoliopsida</taxon>
        <taxon>Liliopsida</taxon>
        <taxon>Asparagales</taxon>
        <taxon>Orchidaceae</taxon>
        <taxon>Vanilloideae</taxon>
        <taxon>Vanilleae</taxon>
        <taxon>Vanilla</taxon>
    </lineage>
</organism>
<dbReference type="Pfam" id="PF21467">
    <property type="entry name" value="BetaGal_gal-bd"/>
    <property type="match status" value="1"/>
</dbReference>
<reference evidence="11 12" key="1">
    <citation type="journal article" date="2020" name="Nat. Food">
        <title>A phased Vanilla planifolia genome enables genetic improvement of flavour and production.</title>
        <authorList>
            <person name="Hasing T."/>
            <person name="Tang H."/>
            <person name="Brym M."/>
            <person name="Khazi F."/>
            <person name="Huang T."/>
            <person name="Chambers A.H."/>
        </authorList>
    </citation>
    <scope>NUCLEOTIDE SEQUENCE [LARGE SCALE GENOMIC DNA]</scope>
    <source>
        <tissue evidence="11">Leaf</tissue>
    </source>
</reference>
<keyword evidence="5" id="KW-0378">Hydrolase</keyword>
<dbReference type="InterPro" id="IPR048912">
    <property type="entry name" value="BetaGal1-like_ABD1"/>
</dbReference>
<feature type="domain" description="Glycoside hydrolase 35 catalytic" evidence="8">
    <location>
        <begin position="2"/>
        <end position="149"/>
    </location>
</feature>
<dbReference type="InterPro" id="IPR008979">
    <property type="entry name" value="Galactose-bd-like_sf"/>
</dbReference>
<dbReference type="OrthoDB" id="1657402at2759"/>
<keyword evidence="6" id="KW-0325">Glycoprotein</keyword>
<evidence type="ECO:0000256" key="5">
    <source>
        <dbReference type="ARBA" id="ARBA00022801"/>
    </source>
</evidence>
<gene>
    <name evidence="11" type="ORF">HPP92_005238</name>
</gene>
<dbReference type="SUPFAM" id="SSF49785">
    <property type="entry name" value="Galactose-binding domain-like"/>
    <property type="match status" value="1"/>
</dbReference>
<feature type="domain" description="Beta-galactosidase 1-like first all-beta" evidence="9">
    <location>
        <begin position="197"/>
        <end position="317"/>
    </location>
</feature>
<dbReference type="InterPro" id="IPR017853">
    <property type="entry name" value="GH"/>
</dbReference>
<accession>A0A835VB58</accession>
<evidence type="ECO:0000313" key="11">
    <source>
        <dbReference type="EMBL" id="KAG0494244.1"/>
    </source>
</evidence>
<keyword evidence="4" id="KW-0732">Signal</keyword>
<dbReference type="InterPro" id="IPR001944">
    <property type="entry name" value="Glycoside_Hdrlase_35"/>
</dbReference>
<feature type="non-terminal residue" evidence="11">
    <location>
        <position position="1"/>
    </location>
</feature>
<dbReference type="Proteomes" id="UP000639772">
    <property type="component" value="Unassembled WGS sequence"/>
</dbReference>
<protein>
    <recommendedName>
        <fullName evidence="3">beta-galactosidase</fullName>
        <ecNumber evidence="3">3.2.1.23</ecNumber>
    </recommendedName>
</protein>
<feature type="domain" description="Beta-galactosidase galactose-binding" evidence="10">
    <location>
        <begin position="353"/>
        <end position="415"/>
    </location>
</feature>
<sequence length="448" mass="50256">YTTDGGTKDTLDKGAIPEEGVYAAVDFSTGDDPLPIFELQKRYNAPGKSPRLSAEFYTGWLTHWGEPNVRTDANLAAASLEKILSLNASAVLYMAHGGTNFGFFNGANTNQNESDYKPDLTSYDYDAPIKESGDVDNPKYRELRNVIAKYSKSPLPPVPSGNGRAEYRMVKVNKIGSLFDALDLMCLPTEVVETKEPVPMELVGQRFGFLLYESEFSEKESKCTLSIPKVHDRAQVFVSCSSKDDQGRPVYVGIIQRGSNCELEIPNIKCSLKIRLFILVENMGHVNYGPYIYDRKGILSSVALDGNNIHGWKMYPISLEKFSPLKEKVRLLAGFNANKIASRKHSKNVSEEPRFYEAHYCIDPNDQIKDVFISFQGWNKGVAFVNNFNIGRFWPSLGPQCTLYVPAPILRHGKNVVVIFELHAPNPELTIEFVQQPNFTCGHFQRQV</sequence>
<evidence type="ECO:0000313" key="12">
    <source>
        <dbReference type="Proteomes" id="UP000639772"/>
    </source>
</evidence>
<evidence type="ECO:0000256" key="4">
    <source>
        <dbReference type="ARBA" id="ARBA00022729"/>
    </source>
</evidence>
<dbReference type="GO" id="GO:0005975">
    <property type="term" value="P:carbohydrate metabolic process"/>
    <property type="evidence" value="ECO:0007669"/>
    <property type="project" value="InterPro"/>
</dbReference>
<name>A0A835VB58_VANPL</name>
<keyword evidence="7" id="KW-0326">Glycosidase</keyword>
<dbReference type="EC" id="3.2.1.23" evidence="3"/>
<dbReference type="EMBL" id="JADCNM010000002">
    <property type="protein sequence ID" value="KAG0494244.1"/>
    <property type="molecule type" value="Genomic_DNA"/>
</dbReference>
<comment type="caution">
    <text evidence="11">The sequence shown here is derived from an EMBL/GenBank/DDBJ whole genome shotgun (WGS) entry which is preliminary data.</text>
</comment>
<dbReference type="SUPFAM" id="SSF51445">
    <property type="entry name" value="(Trans)glycosidases"/>
    <property type="match status" value="1"/>
</dbReference>
<evidence type="ECO:0000256" key="1">
    <source>
        <dbReference type="ARBA" id="ARBA00001412"/>
    </source>
</evidence>
<evidence type="ECO:0000259" key="8">
    <source>
        <dbReference type="Pfam" id="PF01301"/>
    </source>
</evidence>
<evidence type="ECO:0000259" key="9">
    <source>
        <dbReference type="Pfam" id="PF21317"/>
    </source>
</evidence>
<dbReference type="Gene3D" id="2.60.120.260">
    <property type="entry name" value="Galactose-binding domain-like"/>
    <property type="match status" value="2"/>
</dbReference>
<evidence type="ECO:0000256" key="7">
    <source>
        <dbReference type="ARBA" id="ARBA00023295"/>
    </source>
</evidence>
<dbReference type="InterPro" id="IPR048913">
    <property type="entry name" value="BetaGal_gal-bd"/>
</dbReference>
<proteinExistence type="inferred from homology"/>
<dbReference type="Pfam" id="PF21317">
    <property type="entry name" value="BetaGal_ABD_1"/>
    <property type="match status" value="1"/>
</dbReference>
<dbReference type="AlphaFoldDB" id="A0A835VB58"/>
<dbReference type="Pfam" id="PF01301">
    <property type="entry name" value="Glyco_hydro_35"/>
    <property type="match status" value="1"/>
</dbReference>